<comment type="subunit">
    <text evidence="4 6">The basal body constitutes a major portion of the flagellar organelle and consists of five rings (E,L,P,S, and M) mounted on a central rod. The rod consists of about 26 subunits of FlgG in the distal portion, and FlgB, FlgC and FlgF are thought to build up the proximal portion of the rod with about 6 subunits each.</text>
</comment>
<evidence type="ECO:0000256" key="4">
    <source>
        <dbReference type="ARBA" id="ARBA00038560"/>
    </source>
</evidence>
<evidence type="ECO:0000256" key="2">
    <source>
        <dbReference type="ARBA" id="ARBA00009677"/>
    </source>
</evidence>
<dbReference type="Pfam" id="PF22692">
    <property type="entry name" value="LlgE_F_G_D1"/>
    <property type="match status" value="1"/>
</dbReference>
<evidence type="ECO:0000256" key="3">
    <source>
        <dbReference type="ARBA" id="ARBA00023143"/>
    </source>
</evidence>
<dbReference type="RefSeq" id="WP_168877449.1">
    <property type="nucleotide sequence ID" value="NZ_JABAIM010000002.1"/>
</dbReference>
<dbReference type="InterPro" id="IPR020013">
    <property type="entry name" value="Flagellar_FlgE/F/G"/>
</dbReference>
<dbReference type="SUPFAM" id="SSF117143">
    <property type="entry name" value="Flagellar hook protein flgE"/>
    <property type="match status" value="1"/>
</dbReference>
<evidence type="ECO:0000256" key="5">
    <source>
        <dbReference type="ARBA" id="ARBA00040228"/>
    </source>
</evidence>
<evidence type="ECO:0000313" key="10">
    <source>
        <dbReference type="EMBL" id="NLR75810.1"/>
    </source>
</evidence>
<sequence length="247" mass="26142">MDRLLYVSMTGAQHALLKQSATTHNLANVNTQGYKAETHAFRALWVYGPGAPTRTYAVDATVGSDFAPGSLQATGRDLDIAIQGKGWFAVQASDGSEGYMRNGAFEVDAEGTLKAPNGMPVLGDGGPIQIPANTRVTIGRDGTVSTVPDGNGVTRVTILGRLKLVNPDEKELVRSDDGLFRLKSGQPAEADPTVLVAGNALESSNVNAAQAMVELITQSRQFDLQVKMMQTADQNARQTAQVLSLNG</sequence>
<keyword evidence="10" id="KW-0969">Cilium</keyword>
<dbReference type="NCBIfam" id="TIGR03506">
    <property type="entry name" value="FlgEFG_subfam"/>
    <property type="match status" value="1"/>
</dbReference>
<keyword evidence="11" id="KW-1185">Reference proteome</keyword>
<reference evidence="10 11" key="1">
    <citation type="submission" date="2020-04" db="EMBL/GenBank/DDBJ databases">
        <title>Draft genome of Leeia sp. IMCC25680.</title>
        <authorList>
            <person name="Song J."/>
            <person name="Cho J.-C."/>
        </authorList>
    </citation>
    <scope>NUCLEOTIDE SEQUENCE [LARGE SCALE GENOMIC DNA]</scope>
    <source>
        <strain evidence="10 11">IMCC25680</strain>
    </source>
</reference>
<evidence type="ECO:0000259" key="7">
    <source>
        <dbReference type="Pfam" id="PF00460"/>
    </source>
</evidence>
<dbReference type="EMBL" id="JABAIM010000002">
    <property type="protein sequence ID" value="NLR75810.1"/>
    <property type="molecule type" value="Genomic_DNA"/>
</dbReference>
<dbReference type="Pfam" id="PF06429">
    <property type="entry name" value="Flg_bbr_C"/>
    <property type="match status" value="1"/>
</dbReference>
<dbReference type="NCBIfam" id="NF009280">
    <property type="entry name" value="PRK12640.1"/>
    <property type="match status" value="1"/>
</dbReference>
<keyword evidence="10" id="KW-0282">Flagellum</keyword>
<name>A0A847RXC8_9NEIS</name>
<evidence type="ECO:0000256" key="6">
    <source>
        <dbReference type="RuleBase" id="RU362116"/>
    </source>
</evidence>
<accession>A0A847RXC8</accession>
<organism evidence="10 11">
    <name type="scientific">Leeia aquatica</name>
    <dbReference type="NCBI Taxonomy" id="2725557"/>
    <lineage>
        <taxon>Bacteria</taxon>
        <taxon>Pseudomonadati</taxon>
        <taxon>Pseudomonadota</taxon>
        <taxon>Betaproteobacteria</taxon>
        <taxon>Neisseriales</taxon>
        <taxon>Leeiaceae</taxon>
        <taxon>Leeia</taxon>
    </lineage>
</organism>
<dbReference type="PANTHER" id="PTHR30435:SF18">
    <property type="entry name" value="FLAGELLAR BASAL-BODY ROD PROTEIN FLGF"/>
    <property type="match status" value="1"/>
</dbReference>
<dbReference type="Proteomes" id="UP000587991">
    <property type="component" value="Unassembled WGS sequence"/>
</dbReference>
<feature type="domain" description="Flagellar hook protein FlgE/F/G-like D1" evidence="9">
    <location>
        <begin position="81"/>
        <end position="145"/>
    </location>
</feature>
<evidence type="ECO:0000259" key="9">
    <source>
        <dbReference type="Pfam" id="PF22692"/>
    </source>
</evidence>
<proteinExistence type="inferred from homology"/>
<dbReference type="InterPro" id="IPR053967">
    <property type="entry name" value="LlgE_F_G-like_D1"/>
</dbReference>
<dbReference type="InterPro" id="IPR012836">
    <property type="entry name" value="FlgF"/>
</dbReference>
<comment type="subcellular location">
    <subcellularLocation>
        <location evidence="1 6">Bacterial flagellum basal body</location>
    </subcellularLocation>
</comment>
<dbReference type="GO" id="GO:0030694">
    <property type="term" value="C:bacterial-type flagellum basal body, rod"/>
    <property type="evidence" value="ECO:0007669"/>
    <property type="project" value="UniProtKB-UniRule"/>
</dbReference>
<evidence type="ECO:0000256" key="1">
    <source>
        <dbReference type="ARBA" id="ARBA00004117"/>
    </source>
</evidence>
<dbReference type="AlphaFoldDB" id="A0A847RXC8"/>
<dbReference type="InterPro" id="IPR001444">
    <property type="entry name" value="Flag_bb_rod_N"/>
</dbReference>
<keyword evidence="10" id="KW-0966">Cell projection</keyword>
<keyword evidence="3 6" id="KW-0975">Bacterial flagellum</keyword>
<dbReference type="GO" id="GO:0071978">
    <property type="term" value="P:bacterial-type flagellum-dependent swarming motility"/>
    <property type="evidence" value="ECO:0007669"/>
    <property type="project" value="TreeGrafter"/>
</dbReference>
<dbReference type="NCBIfam" id="TIGR02490">
    <property type="entry name" value="flgF"/>
    <property type="match status" value="1"/>
</dbReference>
<comment type="caution">
    <text evidence="10">The sequence shown here is derived from an EMBL/GenBank/DDBJ whole genome shotgun (WGS) entry which is preliminary data.</text>
</comment>
<protein>
    <recommendedName>
        <fullName evidence="5 6">Flagellar basal-body rod protein FlgF</fullName>
    </recommendedName>
</protein>
<evidence type="ECO:0000259" key="8">
    <source>
        <dbReference type="Pfam" id="PF06429"/>
    </source>
</evidence>
<dbReference type="PANTHER" id="PTHR30435">
    <property type="entry name" value="FLAGELLAR PROTEIN"/>
    <property type="match status" value="1"/>
</dbReference>
<feature type="domain" description="Flagellar basal body rod protein N-terminal" evidence="7">
    <location>
        <begin position="5"/>
        <end position="35"/>
    </location>
</feature>
<comment type="similarity">
    <text evidence="2 6">Belongs to the flagella basal body rod proteins family.</text>
</comment>
<evidence type="ECO:0000313" key="11">
    <source>
        <dbReference type="Proteomes" id="UP000587991"/>
    </source>
</evidence>
<dbReference type="InterPro" id="IPR010930">
    <property type="entry name" value="Flg_bb/hook_C_dom"/>
</dbReference>
<gene>
    <name evidence="10" type="primary">flgF</name>
    <name evidence="10" type="ORF">HF682_11620</name>
</gene>
<dbReference type="InterPro" id="IPR037925">
    <property type="entry name" value="FlgE/F/G-like"/>
</dbReference>
<feature type="domain" description="Flagellar basal-body/hook protein C-terminal" evidence="8">
    <location>
        <begin position="199"/>
        <end position="241"/>
    </location>
</feature>
<dbReference type="Pfam" id="PF00460">
    <property type="entry name" value="Flg_bb_rod"/>
    <property type="match status" value="1"/>
</dbReference>